<organism evidence="4 5">
    <name type="scientific">Solanum tuberosum</name>
    <name type="common">Potato</name>
    <dbReference type="NCBI Taxonomy" id="4113"/>
    <lineage>
        <taxon>Eukaryota</taxon>
        <taxon>Viridiplantae</taxon>
        <taxon>Streptophyta</taxon>
        <taxon>Embryophyta</taxon>
        <taxon>Tracheophyta</taxon>
        <taxon>Spermatophyta</taxon>
        <taxon>Magnoliopsida</taxon>
        <taxon>eudicotyledons</taxon>
        <taxon>Gunneridae</taxon>
        <taxon>Pentapetalae</taxon>
        <taxon>asterids</taxon>
        <taxon>lamiids</taxon>
        <taxon>Solanales</taxon>
        <taxon>Solanaceae</taxon>
        <taxon>Solanoideae</taxon>
        <taxon>Solaneae</taxon>
        <taxon>Solanum</taxon>
    </lineage>
</organism>
<evidence type="ECO:0000313" key="5">
    <source>
        <dbReference type="Proteomes" id="UP000826656"/>
    </source>
</evidence>
<dbReference type="PANTHER" id="PTHR36607">
    <property type="entry name" value="1,2-DIHYDROXY-3-KETO-5-METHYLTHIOPENTENE DIOXYGENASE 4"/>
    <property type="match status" value="1"/>
</dbReference>
<keyword evidence="1" id="KW-0175">Coiled coil</keyword>
<evidence type="ECO:0000313" key="4">
    <source>
        <dbReference type="EMBL" id="KAH0784934.1"/>
    </source>
</evidence>
<feature type="coiled-coil region" evidence="1">
    <location>
        <begin position="4"/>
        <end position="38"/>
    </location>
</feature>
<dbReference type="InterPro" id="IPR019557">
    <property type="entry name" value="AminoTfrase-like_pln_mobile"/>
</dbReference>
<feature type="region of interest" description="Disordered" evidence="2">
    <location>
        <begin position="256"/>
        <end position="279"/>
    </location>
</feature>
<comment type="caution">
    <text evidence="4">The sequence shown here is derived from an EMBL/GenBank/DDBJ whole genome shotgun (WGS) entry which is preliminary data.</text>
</comment>
<sequence>MFEEQDKVEEVSSLRQSLDNMKKEIRALCKRAQDLKVLSTPTEDEVEGSKLATLFAIQEFDARFDVDLTNNLGQKKEHLEAMPKYHHANIATTLPSLGRCIIQGEIQWGNTMTVEESIITFQGIGSEPVIYLVGIYDAVYVSLFTYDRNSNILQAFCEAWCPKTNTLFTYAGELSIYLWDLHILGGLPIWGSLYEEIVPEARNLWVPMKRGQNTFLGLVNICLRHFIFGGVNQEVSFSKWISFWCKKPQRYEATPPREEKKYACPESTHNPSGGLPDTTRRRILRHHNEKNLMKPPPVTQVEKGLPNVSCYEVKDDLGYEAHKHPSPVMSIFDGKRVILDA</sequence>
<evidence type="ECO:0000256" key="1">
    <source>
        <dbReference type="SAM" id="Coils"/>
    </source>
</evidence>
<feature type="domain" description="Aminotransferase-like plant mobile" evidence="3">
    <location>
        <begin position="134"/>
        <end position="192"/>
    </location>
</feature>
<dbReference type="Pfam" id="PF10536">
    <property type="entry name" value="PMD"/>
    <property type="match status" value="1"/>
</dbReference>
<dbReference type="Proteomes" id="UP000826656">
    <property type="component" value="Unassembled WGS sequence"/>
</dbReference>
<dbReference type="PANTHER" id="PTHR36607:SF23">
    <property type="entry name" value="AMINOTRANSFERASE-LIKE PLANT MOBILE DOMAIN-CONTAINING PROTEIN"/>
    <property type="match status" value="1"/>
</dbReference>
<reference evidence="4 5" key="1">
    <citation type="journal article" date="2021" name="bioRxiv">
        <title>Chromosome-scale and haplotype-resolved genome assembly of a tetraploid potato cultivar.</title>
        <authorList>
            <person name="Sun H."/>
            <person name="Jiao W.-B."/>
            <person name="Krause K."/>
            <person name="Campoy J.A."/>
            <person name="Goel M."/>
            <person name="Folz-Donahue K."/>
            <person name="Kukat C."/>
            <person name="Huettel B."/>
            <person name="Schneeberger K."/>
        </authorList>
    </citation>
    <scope>NUCLEOTIDE SEQUENCE [LARGE SCALE GENOMIC DNA]</scope>
    <source>
        <strain evidence="4">SolTubOtavaFocal</strain>
        <tissue evidence="4">Leaves</tissue>
    </source>
</reference>
<gene>
    <name evidence="4" type="ORF">KY290_004532</name>
</gene>
<proteinExistence type="predicted"/>
<keyword evidence="5" id="KW-1185">Reference proteome</keyword>
<name>A0ABQ7WY89_SOLTU</name>
<evidence type="ECO:0000256" key="2">
    <source>
        <dbReference type="SAM" id="MobiDB-lite"/>
    </source>
</evidence>
<protein>
    <recommendedName>
        <fullName evidence="3">Aminotransferase-like plant mobile domain-containing protein</fullName>
    </recommendedName>
</protein>
<accession>A0ABQ7WY89</accession>
<dbReference type="EMBL" id="JAIVGD010000001">
    <property type="protein sequence ID" value="KAH0784934.1"/>
    <property type="molecule type" value="Genomic_DNA"/>
</dbReference>
<evidence type="ECO:0000259" key="3">
    <source>
        <dbReference type="Pfam" id="PF10536"/>
    </source>
</evidence>